<keyword evidence="6" id="KW-0812">Transmembrane</keyword>
<reference evidence="7 8" key="1">
    <citation type="journal article" date="2018" name="Nat. Ecol. Evol.">
        <title>Pezizomycetes genomes reveal the molecular basis of ectomycorrhizal truffle lifestyle.</title>
        <authorList>
            <person name="Murat C."/>
            <person name="Payen T."/>
            <person name="Noel B."/>
            <person name="Kuo A."/>
            <person name="Morin E."/>
            <person name="Chen J."/>
            <person name="Kohler A."/>
            <person name="Krizsan K."/>
            <person name="Balestrini R."/>
            <person name="Da Silva C."/>
            <person name="Montanini B."/>
            <person name="Hainaut M."/>
            <person name="Levati E."/>
            <person name="Barry K.W."/>
            <person name="Belfiori B."/>
            <person name="Cichocki N."/>
            <person name="Clum A."/>
            <person name="Dockter R.B."/>
            <person name="Fauchery L."/>
            <person name="Guy J."/>
            <person name="Iotti M."/>
            <person name="Le Tacon F."/>
            <person name="Lindquist E.A."/>
            <person name="Lipzen A."/>
            <person name="Malagnac F."/>
            <person name="Mello A."/>
            <person name="Molinier V."/>
            <person name="Miyauchi S."/>
            <person name="Poulain J."/>
            <person name="Riccioni C."/>
            <person name="Rubini A."/>
            <person name="Sitrit Y."/>
            <person name="Splivallo R."/>
            <person name="Traeger S."/>
            <person name="Wang M."/>
            <person name="Zifcakova L."/>
            <person name="Wipf D."/>
            <person name="Zambonelli A."/>
            <person name="Paolocci F."/>
            <person name="Nowrousian M."/>
            <person name="Ottonello S."/>
            <person name="Baldrian P."/>
            <person name="Spatafora J.W."/>
            <person name="Henrissat B."/>
            <person name="Nagy L.G."/>
            <person name="Aury J.M."/>
            <person name="Wincker P."/>
            <person name="Grigoriev I.V."/>
            <person name="Bonfante P."/>
            <person name="Martin F.M."/>
        </authorList>
    </citation>
    <scope>NUCLEOTIDE SEQUENCE [LARGE SCALE GENOMIC DNA]</scope>
    <source>
        <strain evidence="7 8">RN42</strain>
    </source>
</reference>
<dbReference type="FunFam" id="3.40.1490.10:FF:000001">
    <property type="entry name" value="Peptidyl-tRNA hydrolase 2"/>
    <property type="match status" value="1"/>
</dbReference>
<evidence type="ECO:0000313" key="7">
    <source>
        <dbReference type="EMBL" id="RPA86173.1"/>
    </source>
</evidence>
<evidence type="ECO:0000256" key="1">
    <source>
        <dbReference type="ARBA" id="ARBA00013260"/>
    </source>
</evidence>
<evidence type="ECO:0000313" key="8">
    <source>
        <dbReference type="Proteomes" id="UP000275078"/>
    </source>
</evidence>
<proteinExistence type="inferred from homology"/>
<keyword evidence="6" id="KW-1133">Transmembrane helix</keyword>
<dbReference type="SUPFAM" id="SSF102462">
    <property type="entry name" value="Peptidyl-tRNA hydrolase II"/>
    <property type="match status" value="1"/>
</dbReference>
<comment type="similarity">
    <text evidence="3">Belongs to the PTH2 family.</text>
</comment>
<dbReference type="GO" id="GO:0005829">
    <property type="term" value="C:cytosol"/>
    <property type="evidence" value="ECO:0007669"/>
    <property type="project" value="TreeGrafter"/>
</dbReference>
<dbReference type="GO" id="GO:0004045">
    <property type="term" value="F:peptidyl-tRNA hydrolase activity"/>
    <property type="evidence" value="ECO:0007669"/>
    <property type="project" value="UniProtKB-EC"/>
</dbReference>
<protein>
    <recommendedName>
        <fullName evidence="1">peptidyl-tRNA hydrolase</fullName>
        <ecNumber evidence="1">3.1.1.29</ecNumber>
    </recommendedName>
</protein>
<dbReference type="AlphaFoldDB" id="A0A3N4IJ50"/>
<dbReference type="CDD" id="cd02430">
    <property type="entry name" value="PTH2"/>
    <property type="match status" value="1"/>
</dbReference>
<dbReference type="Gene3D" id="3.40.1490.10">
    <property type="entry name" value="Bit1"/>
    <property type="match status" value="1"/>
</dbReference>
<feature type="compositionally biased region" description="Basic and acidic residues" evidence="5">
    <location>
        <begin position="36"/>
        <end position="49"/>
    </location>
</feature>
<dbReference type="NCBIfam" id="NF003314">
    <property type="entry name" value="PRK04322.1"/>
    <property type="match status" value="1"/>
</dbReference>
<keyword evidence="2 7" id="KW-0378">Hydrolase</keyword>
<dbReference type="OrthoDB" id="1733656at2759"/>
<evidence type="ECO:0000256" key="3">
    <source>
        <dbReference type="ARBA" id="ARBA00038050"/>
    </source>
</evidence>
<dbReference type="InterPro" id="IPR023476">
    <property type="entry name" value="Pep_tRNA_hydro_II_dom_sf"/>
</dbReference>
<organism evidence="7 8">
    <name type="scientific">Ascobolus immersus RN42</name>
    <dbReference type="NCBI Taxonomy" id="1160509"/>
    <lineage>
        <taxon>Eukaryota</taxon>
        <taxon>Fungi</taxon>
        <taxon>Dikarya</taxon>
        <taxon>Ascomycota</taxon>
        <taxon>Pezizomycotina</taxon>
        <taxon>Pezizomycetes</taxon>
        <taxon>Pezizales</taxon>
        <taxon>Ascobolaceae</taxon>
        <taxon>Ascobolus</taxon>
    </lineage>
</organism>
<keyword evidence="8" id="KW-1185">Reference proteome</keyword>
<evidence type="ECO:0000256" key="5">
    <source>
        <dbReference type="SAM" id="MobiDB-lite"/>
    </source>
</evidence>
<accession>A0A3N4IJ50</accession>
<feature type="region of interest" description="Disordered" evidence="5">
    <location>
        <begin position="36"/>
        <end position="75"/>
    </location>
</feature>
<evidence type="ECO:0000256" key="6">
    <source>
        <dbReference type="SAM" id="Phobius"/>
    </source>
</evidence>
<dbReference type="PANTHER" id="PTHR12649">
    <property type="entry name" value="PEPTIDYL-TRNA HYDROLASE 2"/>
    <property type="match status" value="1"/>
</dbReference>
<gene>
    <name evidence="7" type="ORF">BJ508DRAFT_411366</name>
</gene>
<feature type="compositionally biased region" description="Acidic residues" evidence="5">
    <location>
        <begin position="50"/>
        <end position="69"/>
    </location>
</feature>
<dbReference type="PANTHER" id="PTHR12649:SF11">
    <property type="entry name" value="PEPTIDYL-TRNA HYDROLASE 2, MITOCHONDRIAL"/>
    <property type="match status" value="1"/>
</dbReference>
<dbReference type="STRING" id="1160509.A0A3N4IJ50"/>
<comment type="catalytic activity">
    <reaction evidence="4">
        <text>an N-acyl-L-alpha-aminoacyl-tRNA + H2O = an N-acyl-L-amino acid + a tRNA + H(+)</text>
        <dbReference type="Rhea" id="RHEA:54448"/>
        <dbReference type="Rhea" id="RHEA-COMP:10123"/>
        <dbReference type="Rhea" id="RHEA-COMP:13883"/>
        <dbReference type="ChEBI" id="CHEBI:15377"/>
        <dbReference type="ChEBI" id="CHEBI:15378"/>
        <dbReference type="ChEBI" id="CHEBI:59874"/>
        <dbReference type="ChEBI" id="CHEBI:78442"/>
        <dbReference type="ChEBI" id="CHEBI:138191"/>
        <dbReference type="EC" id="3.1.1.29"/>
    </reaction>
</comment>
<dbReference type="Proteomes" id="UP000275078">
    <property type="component" value="Unassembled WGS sequence"/>
</dbReference>
<keyword evidence="6" id="KW-0472">Membrane</keyword>
<evidence type="ECO:0000256" key="4">
    <source>
        <dbReference type="ARBA" id="ARBA00048707"/>
    </source>
</evidence>
<sequence>MSTNESSKFGLVIASSILAGIVGYFVGIGSTLNISHDSKAPSEKGKSVEDSEIETEAEEEVSESEDDEPNGITSDQYAGAECKLVLVVRTDLGMTKGKIAAQAGHATLACYKSALKNDPAVVKRWESYGQAKVAVQVKSEDDLLLLQAQAMSLGITAKVIHDAGRTQIAAGSATVLGVGPAPKPLIDQVTGHLKLL</sequence>
<name>A0A3N4IJ50_ASCIM</name>
<evidence type="ECO:0000256" key="2">
    <source>
        <dbReference type="ARBA" id="ARBA00022801"/>
    </source>
</evidence>
<dbReference type="EMBL" id="ML119650">
    <property type="protein sequence ID" value="RPA86173.1"/>
    <property type="molecule type" value="Genomic_DNA"/>
</dbReference>
<dbReference type="EC" id="3.1.1.29" evidence="1"/>
<dbReference type="NCBIfam" id="TIGR00283">
    <property type="entry name" value="arch_pth2"/>
    <property type="match status" value="1"/>
</dbReference>
<dbReference type="InterPro" id="IPR002833">
    <property type="entry name" value="PTH2"/>
</dbReference>
<feature type="transmembrane region" description="Helical" evidence="6">
    <location>
        <begin position="12"/>
        <end position="34"/>
    </location>
</feature>
<dbReference type="Pfam" id="PF01981">
    <property type="entry name" value="PTH2"/>
    <property type="match status" value="1"/>
</dbReference>